<dbReference type="InParanoid" id="A0A6P7FT74"/>
<dbReference type="InterPro" id="IPR002156">
    <property type="entry name" value="RNaseH_domain"/>
</dbReference>
<evidence type="ECO:0000259" key="1">
    <source>
        <dbReference type="PROSITE" id="PS50879"/>
    </source>
</evidence>
<name>A0A6P7FT74_DIAVI</name>
<dbReference type="RefSeq" id="XP_028139629.1">
    <property type="nucleotide sequence ID" value="XM_028283828.1"/>
</dbReference>
<dbReference type="CDD" id="cd09276">
    <property type="entry name" value="Rnase_HI_RT_non_LTR"/>
    <property type="match status" value="1"/>
</dbReference>
<dbReference type="GO" id="GO:0004523">
    <property type="term" value="F:RNA-DNA hybrid ribonuclease activity"/>
    <property type="evidence" value="ECO:0007669"/>
    <property type="project" value="InterPro"/>
</dbReference>
<dbReference type="Gene3D" id="3.30.420.10">
    <property type="entry name" value="Ribonuclease H-like superfamily/Ribonuclease H"/>
    <property type="match status" value="1"/>
</dbReference>
<reference evidence="2" key="1">
    <citation type="submission" date="2025-08" db="UniProtKB">
        <authorList>
            <consortium name="RefSeq"/>
        </authorList>
    </citation>
    <scope>IDENTIFICATION</scope>
    <source>
        <tissue evidence="2">Whole insect</tissue>
    </source>
</reference>
<dbReference type="Pfam" id="PF00075">
    <property type="entry name" value="RNase_H"/>
    <property type="match status" value="1"/>
</dbReference>
<proteinExistence type="predicted"/>
<dbReference type="InterPro" id="IPR012337">
    <property type="entry name" value="RNaseH-like_sf"/>
</dbReference>
<organism evidence="2">
    <name type="scientific">Diabrotica virgifera virgifera</name>
    <name type="common">western corn rootworm</name>
    <dbReference type="NCBI Taxonomy" id="50390"/>
    <lineage>
        <taxon>Eukaryota</taxon>
        <taxon>Metazoa</taxon>
        <taxon>Ecdysozoa</taxon>
        <taxon>Arthropoda</taxon>
        <taxon>Hexapoda</taxon>
        <taxon>Insecta</taxon>
        <taxon>Pterygota</taxon>
        <taxon>Neoptera</taxon>
        <taxon>Endopterygota</taxon>
        <taxon>Coleoptera</taxon>
        <taxon>Polyphaga</taxon>
        <taxon>Cucujiformia</taxon>
        <taxon>Chrysomeloidea</taxon>
        <taxon>Chrysomelidae</taxon>
        <taxon>Galerucinae</taxon>
        <taxon>Diabroticina</taxon>
        <taxon>Diabroticites</taxon>
        <taxon>Diabrotica</taxon>
    </lineage>
</organism>
<accession>A0A6P7FT74</accession>
<evidence type="ECO:0000313" key="2">
    <source>
        <dbReference type="RefSeq" id="XP_028139629.1"/>
    </source>
</evidence>
<dbReference type="AlphaFoldDB" id="A0A6P7FT74"/>
<gene>
    <name evidence="2" type="primary">LOC114333839</name>
</gene>
<protein>
    <submittedName>
        <fullName evidence="2">Uncharacterized protein LOC114333839</fullName>
    </submittedName>
</protein>
<dbReference type="GO" id="GO:0003676">
    <property type="term" value="F:nucleic acid binding"/>
    <property type="evidence" value="ECO:0007669"/>
    <property type="project" value="InterPro"/>
</dbReference>
<feature type="domain" description="RNase H type-1" evidence="1">
    <location>
        <begin position="86"/>
        <end position="213"/>
    </location>
</feature>
<dbReference type="InterPro" id="IPR036397">
    <property type="entry name" value="RNaseH_sf"/>
</dbReference>
<dbReference type="SUPFAM" id="SSF53098">
    <property type="entry name" value="Ribonuclease H-like"/>
    <property type="match status" value="1"/>
</dbReference>
<dbReference type="PROSITE" id="PS50879">
    <property type="entry name" value="RNASE_H_1"/>
    <property type="match status" value="1"/>
</dbReference>
<sequence length="353" mass="40557">MHSSILKPKFISNYKNKPMNTLPFHERLKFNDYNCEQFSAIINPTQNFPSWSTSPQIVNTSLTRYPKTSTNPTVIHQSYYEILSLYPNSEHIYTDASKTQSGLAAAYIHGADHFKIRLPLSCSIFTGEALAILEALKVCRRKSAPHYIIISDSLSTLKALQQLYPSNEIIMPIKNELMLLSTKNIEITFLWVPLHVGIKENEAVDQLANEAALDESIPVSNMLTRNDHKTSIKKHITNLWQSNWKSTTNKLKDVIETVGTTLPLPLKRCEQVIITRLRLGHTIPTHIHLINKEAIPFCHNCNIQITVKHILLEFKTYTQERRKNNLPTNMKDLLSCQFNQVLKYLKDIKFYSI</sequence>